<dbReference type="RefSeq" id="WP_090331385.1">
    <property type="nucleotide sequence ID" value="NZ_FNXY01000001.1"/>
</dbReference>
<sequence>MNQRNFEYLSSQLKYTGFGQTLDSQLREQMEKDQQQFKLQHTAIYGKDQLHSTLQFNRSMQSDLYFFNSYKAAIQKNQQQPGPSQTFYIGREGANITQKEAYNLLDGRSVFKDMTTRDGRLYQAWLQLDFNQNTPNGNYRIKQYNSNYGYDLIGALKSLPIKELSPQQERLKVIESLLKGNRQSVTLLGEKGEQKVYLEANPQFKAVILYDVNYQRITPASKLKEEQQNTISERESQSQRTSRGLR</sequence>
<evidence type="ECO:0000256" key="1">
    <source>
        <dbReference type="SAM" id="MobiDB-lite"/>
    </source>
</evidence>
<evidence type="ECO:0000313" key="3">
    <source>
        <dbReference type="Proteomes" id="UP000199532"/>
    </source>
</evidence>
<feature type="compositionally biased region" description="Basic and acidic residues" evidence="1">
    <location>
        <begin position="223"/>
        <end position="237"/>
    </location>
</feature>
<gene>
    <name evidence="2" type="ORF">SAMN04487995_0385</name>
</gene>
<dbReference type="AlphaFoldDB" id="A0A1H6QI05"/>
<protein>
    <recommendedName>
        <fullName evidence="4">DUF3945 domain-containing protein</fullName>
    </recommendedName>
</protein>
<dbReference type="Proteomes" id="UP000199532">
    <property type="component" value="Unassembled WGS sequence"/>
</dbReference>
<name>A0A1H6QI05_9BACT</name>
<organism evidence="2 3">
    <name type="scientific">Dyadobacter koreensis</name>
    <dbReference type="NCBI Taxonomy" id="408657"/>
    <lineage>
        <taxon>Bacteria</taxon>
        <taxon>Pseudomonadati</taxon>
        <taxon>Bacteroidota</taxon>
        <taxon>Cytophagia</taxon>
        <taxon>Cytophagales</taxon>
        <taxon>Spirosomataceae</taxon>
        <taxon>Dyadobacter</taxon>
    </lineage>
</organism>
<dbReference type="STRING" id="408657.SAMN04487995_0385"/>
<reference evidence="2 3" key="1">
    <citation type="submission" date="2016-10" db="EMBL/GenBank/DDBJ databases">
        <authorList>
            <person name="de Groot N.N."/>
        </authorList>
    </citation>
    <scope>NUCLEOTIDE SEQUENCE [LARGE SCALE GENOMIC DNA]</scope>
    <source>
        <strain evidence="2 3">DSM 19938</strain>
    </source>
</reference>
<accession>A0A1H6QI05</accession>
<proteinExistence type="predicted"/>
<evidence type="ECO:0000313" key="2">
    <source>
        <dbReference type="EMBL" id="SEI39797.1"/>
    </source>
</evidence>
<keyword evidence="3" id="KW-1185">Reference proteome</keyword>
<dbReference type="EMBL" id="FNXY01000001">
    <property type="protein sequence ID" value="SEI39797.1"/>
    <property type="molecule type" value="Genomic_DNA"/>
</dbReference>
<feature type="region of interest" description="Disordered" evidence="1">
    <location>
        <begin position="223"/>
        <end position="246"/>
    </location>
</feature>
<dbReference type="OrthoDB" id="6372253at2"/>
<evidence type="ECO:0008006" key="4">
    <source>
        <dbReference type="Google" id="ProtNLM"/>
    </source>
</evidence>